<sequence length="159" mass="17618">MKTQTTRIFTLESSRLNTPLFLLFLIFLLWPLIFTQVTSTVEASEPALEIDEEFASVSCGSAIKLTHEVSSYKLHSHSVSYGTGSGQQSVTGLPNADDPNSLWQIHAALGEQCLRGQTIPCNSIIRLKHVDTGRFLHSHLHQSPLSQQQEVSAYDGQDH</sequence>
<name>A0A9N9NGH9_9GLOM</name>
<dbReference type="Pfam" id="PF02815">
    <property type="entry name" value="MIR"/>
    <property type="match status" value="1"/>
</dbReference>
<feature type="domain" description="MIR" evidence="3">
    <location>
        <begin position="54"/>
        <end position="108"/>
    </location>
</feature>
<protein>
    <submittedName>
        <fullName evidence="4">12148_t:CDS:1</fullName>
    </submittedName>
</protein>
<dbReference type="SUPFAM" id="SSF82109">
    <property type="entry name" value="MIR domain"/>
    <property type="match status" value="1"/>
</dbReference>
<reference evidence="4" key="1">
    <citation type="submission" date="2021-06" db="EMBL/GenBank/DDBJ databases">
        <authorList>
            <person name="Kallberg Y."/>
            <person name="Tangrot J."/>
            <person name="Rosling A."/>
        </authorList>
    </citation>
    <scope>NUCLEOTIDE SEQUENCE</scope>
    <source>
        <strain evidence="4">FL130A</strain>
    </source>
</reference>
<evidence type="ECO:0000313" key="4">
    <source>
        <dbReference type="EMBL" id="CAG8731310.1"/>
    </source>
</evidence>
<dbReference type="PANTHER" id="PTHR46809">
    <property type="entry name" value="STROMAL CELL-DERIVED FACTOR 2-LIKE PROTEIN"/>
    <property type="match status" value="1"/>
</dbReference>
<dbReference type="AlphaFoldDB" id="A0A9N9NGH9"/>
<dbReference type="InterPro" id="IPR036300">
    <property type="entry name" value="MIR_dom_sf"/>
</dbReference>
<comment type="caution">
    <text evidence="4">The sequence shown here is derived from an EMBL/GenBank/DDBJ whole genome shotgun (WGS) entry which is preliminary data.</text>
</comment>
<evidence type="ECO:0000256" key="2">
    <source>
        <dbReference type="ARBA" id="ARBA00022737"/>
    </source>
</evidence>
<accession>A0A9N9NGH9</accession>
<evidence type="ECO:0000256" key="1">
    <source>
        <dbReference type="ARBA" id="ARBA00022729"/>
    </source>
</evidence>
<feature type="domain" description="MIR" evidence="3">
    <location>
        <begin position="116"/>
        <end position="159"/>
    </location>
</feature>
<keyword evidence="5" id="KW-1185">Reference proteome</keyword>
<keyword evidence="1" id="KW-0732">Signal</keyword>
<gene>
    <name evidence="4" type="ORF">ALEPTO_LOCUS12636</name>
</gene>
<evidence type="ECO:0000259" key="3">
    <source>
        <dbReference type="PROSITE" id="PS50919"/>
    </source>
</evidence>
<keyword evidence="2" id="KW-0677">Repeat</keyword>
<dbReference type="PANTHER" id="PTHR46809:SF2">
    <property type="entry name" value="GH21273P"/>
    <property type="match status" value="1"/>
</dbReference>
<dbReference type="EMBL" id="CAJVPS010030618">
    <property type="protein sequence ID" value="CAG8731310.1"/>
    <property type="molecule type" value="Genomic_DNA"/>
</dbReference>
<dbReference type="CDD" id="cd23279">
    <property type="entry name" value="beta-trefoil_MIR_SDF2-like"/>
    <property type="match status" value="1"/>
</dbReference>
<feature type="non-terminal residue" evidence="4">
    <location>
        <position position="1"/>
    </location>
</feature>
<dbReference type="InterPro" id="IPR016093">
    <property type="entry name" value="MIR_motif"/>
</dbReference>
<proteinExistence type="predicted"/>
<dbReference type="Proteomes" id="UP000789508">
    <property type="component" value="Unassembled WGS sequence"/>
</dbReference>
<dbReference type="PROSITE" id="PS50919">
    <property type="entry name" value="MIR"/>
    <property type="match status" value="2"/>
</dbReference>
<evidence type="ECO:0000313" key="5">
    <source>
        <dbReference type="Proteomes" id="UP000789508"/>
    </source>
</evidence>
<organism evidence="4 5">
    <name type="scientific">Ambispora leptoticha</name>
    <dbReference type="NCBI Taxonomy" id="144679"/>
    <lineage>
        <taxon>Eukaryota</taxon>
        <taxon>Fungi</taxon>
        <taxon>Fungi incertae sedis</taxon>
        <taxon>Mucoromycota</taxon>
        <taxon>Glomeromycotina</taxon>
        <taxon>Glomeromycetes</taxon>
        <taxon>Archaeosporales</taxon>
        <taxon>Ambisporaceae</taxon>
        <taxon>Ambispora</taxon>
    </lineage>
</organism>
<dbReference type="Gene3D" id="2.80.10.50">
    <property type="match status" value="1"/>
</dbReference>
<dbReference type="SMART" id="SM00472">
    <property type="entry name" value="MIR"/>
    <property type="match status" value="2"/>
</dbReference>
<dbReference type="OrthoDB" id="5588846at2759"/>